<dbReference type="NCBIfam" id="TIGR01352">
    <property type="entry name" value="tonB_Cterm"/>
    <property type="match status" value="1"/>
</dbReference>
<keyword evidence="3" id="KW-0813">Transport</keyword>
<gene>
    <name evidence="11" type="ORF">HQN60_10845</name>
</gene>
<dbReference type="GO" id="GO:0015031">
    <property type="term" value="P:protein transport"/>
    <property type="evidence" value="ECO:0007669"/>
    <property type="project" value="UniProtKB-KW"/>
</dbReference>
<organism evidence="11 12">
    <name type="scientific">Deefgea piscis</name>
    <dbReference type="NCBI Taxonomy" id="2739061"/>
    <lineage>
        <taxon>Bacteria</taxon>
        <taxon>Pseudomonadati</taxon>
        <taxon>Pseudomonadota</taxon>
        <taxon>Betaproteobacteria</taxon>
        <taxon>Neisseriales</taxon>
        <taxon>Chitinibacteraceae</taxon>
        <taxon>Deefgea</taxon>
    </lineage>
</organism>
<dbReference type="GO" id="GO:0098797">
    <property type="term" value="C:plasma membrane protein complex"/>
    <property type="evidence" value="ECO:0007669"/>
    <property type="project" value="TreeGrafter"/>
</dbReference>
<name>A0A6M8SPL6_9NEIS</name>
<protein>
    <submittedName>
        <fullName evidence="11">Energy transducer TonB</fullName>
    </submittedName>
</protein>
<dbReference type="KEGG" id="dee:HQN60_10845"/>
<evidence type="ECO:0000256" key="9">
    <source>
        <dbReference type="ARBA" id="ARBA00023136"/>
    </source>
</evidence>
<dbReference type="AlphaFoldDB" id="A0A6M8SPL6"/>
<feature type="domain" description="TonB C-terminal" evidence="10">
    <location>
        <begin position="9"/>
        <end position="100"/>
    </location>
</feature>
<proteinExistence type="inferred from homology"/>
<keyword evidence="12" id="KW-1185">Reference proteome</keyword>
<dbReference type="InterPro" id="IPR006260">
    <property type="entry name" value="TonB/TolA_C"/>
</dbReference>
<evidence type="ECO:0000256" key="1">
    <source>
        <dbReference type="ARBA" id="ARBA00004383"/>
    </source>
</evidence>
<dbReference type="PANTHER" id="PTHR33446:SF2">
    <property type="entry name" value="PROTEIN TONB"/>
    <property type="match status" value="1"/>
</dbReference>
<dbReference type="PROSITE" id="PS52015">
    <property type="entry name" value="TONB_CTD"/>
    <property type="match status" value="1"/>
</dbReference>
<evidence type="ECO:0000256" key="7">
    <source>
        <dbReference type="ARBA" id="ARBA00022927"/>
    </source>
</evidence>
<keyword evidence="8" id="KW-1133">Transmembrane helix</keyword>
<dbReference type="Proteomes" id="UP000504844">
    <property type="component" value="Chromosome"/>
</dbReference>
<evidence type="ECO:0000256" key="4">
    <source>
        <dbReference type="ARBA" id="ARBA00022475"/>
    </source>
</evidence>
<dbReference type="GO" id="GO:0031992">
    <property type="term" value="F:energy transducer activity"/>
    <property type="evidence" value="ECO:0007669"/>
    <property type="project" value="TreeGrafter"/>
</dbReference>
<evidence type="ECO:0000313" key="12">
    <source>
        <dbReference type="Proteomes" id="UP000504844"/>
    </source>
</evidence>
<accession>A0A6M8SPL6</accession>
<dbReference type="RefSeq" id="WP_173533658.1">
    <property type="nucleotide sequence ID" value="NZ_CP054143.1"/>
</dbReference>
<evidence type="ECO:0000313" key="11">
    <source>
        <dbReference type="EMBL" id="QKJ67155.1"/>
    </source>
</evidence>
<dbReference type="EMBL" id="CP054143">
    <property type="protein sequence ID" value="QKJ67155.1"/>
    <property type="molecule type" value="Genomic_DNA"/>
</dbReference>
<evidence type="ECO:0000256" key="6">
    <source>
        <dbReference type="ARBA" id="ARBA00022692"/>
    </source>
</evidence>
<dbReference type="InterPro" id="IPR037682">
    <property type="entry name" value="TonB_C"/>
</dbReference>
<evidence type="ECO:0000256" key="5">
    <source>
        <dbReference type="ARBA" id="ARBA00022519"/>
    </source>
</evidence>
<evidence type="ECO:0000256" key="2">
    <source>
        <dbReference type="ARBA" id="ARBA00006555"/>
    </source>
</evidence>
<evidence type="ECO:0000256" key="3">
    <source>
        <dbReference type="ARBA" id="ARBA00022448"/>
    </source>
</evidence>
<comment type="similarity">
    <text evidence="2">Belongs to the TonB family.</text>
</comment>
<comment type="subcellular location">
    <subcellularLocation>
        <location evidence="1">Cell inner membrane</location>
        <topology evidence="1">Single-pass membrane protein</topology>
        <orientation evidence="1">Periplasmic side</orientation>
    </subcellularLocation>
</comment>
<keyword evidence="6" id="KW-0812">Transmembrane</keyword>
<dbReference type="Gene3D" id="3.30.1150.10">
    <property type="match status" value="1"/>
</dbReference>
<dbReference type="Pfam" id="PF03544">
    <property type="entry name" value="TonB_C"/>
    <property type="match status" value="1"/>
</dbReference>
<dbReference type="GO" id="GO:0055085">
    <property type="term" value="P:transmembrane transport"/>
    <property type="evidence" value="ECO:0007669"/>
    <property type="project" value="InterPro"/>
</dbReference>
<keyword evidence="9" id="KW-0472">Membrane</keyword>
<evidence type="ECO:0000256" key="8">
    <source>
        <dbReference type="ARBA" id="ARBA00022989"/>
    </source>
</evidence>
<reference evidence="11 12" key="1">
    <citation type="submission" date="2020-05" db="EMBL/GenBank/DDBJ databases">
        <title>Complete genome sequence of Deefgea sp. D17.</title>
        <authorList>
            <person name="Bae J.-W."/>
            <person name="Han J.E."/>
        </authorList>
    </citation>
    <scope>NUCLEOTIDE SEQUENCE [LARGE SCALE GENOMIC DNA]</scope>
    <source>
        <strain evidence="11 12">D17</strain>
    </source>
</reference>
<keyword evidence="4" id="KW-1003">Cell membrane</keyword>
<dbReference type="PANTHER" id="PTHR33446">
    <property type="entry name" value="PROTEIN TONB-RELATED"/>
    <property type="match status" value="1"/>
</dbReference>
<dbReference type="InterPro" id="IPR051045">
    <property type="entry name" value="TonB-dependent_transducer"/>
</dbReference>
<sequence length="100" mass="11096">MSAAVVETAVQYRAAYLNNPEPEMPRLSRMKMESGKVQLHVKVSAAGEPIQVTVLSSSHYPRLDQAAVDTVKTQWRFIPAKKNGVPIEANVVFAIEFNLK</sequence>
<dbReference type="SUPFAM" id="SSF74653">
    <property type="entry name" value="TolA/TonB C-terminal domain"/>
    <property type="match status" value="1"/>
</dbReference>
<evidence type="ECO:0000259" key="10">
    <source>
        <dbReference type="PROSITE" id="PS52015"/>
    </source>
</evidence>
<keyword evidence="7" id="KW-0653">Protein transport</keyword>
<keyword evidence="5" id="KW-0997">Cell inner membrane</keyword>